<feature type="region of interest" description="Disordered" evidence="1">
    <location>
        <begin position="29"/>
        <end position="88"/>
    </location>
</feature>
<feature type="region of interest" description="Disordered" evidence="1">
    <location>
        <begin position="143"/>
        <end position="171"/>
    </location>
</feature>
<dbReference type="EMBL" id="PJQD01000046">
    <property type="protein sequence ID" value="POY72838.1"/>
    <property type="molecule type" value="Genomic_DNA"/>
</dbReference>
<feature type="compositionally biased region" description="Low complexity" evidence="1">
    <location>
        <begin position="72"/>
        <end position="85"/>
    </location>
</feature>
<feature type="compositionally biased region" description="Acidic residues" evidence="1">
    <location>
        <begin position="162"/>
        <end position="171"/>
    </location>
</feature>
<keyword evidence="2" id="KW-1133">Transmembrane helix</keyword>
<dbReference type="Proteomes" id="UP000237144">
    <property type="component" value="Unassembled WGS sequence"/>
</dbReference>
<evidence type="ECO:0000256" key="1">
    <source>
        <dbReference type="SAM" id="MobiDB-lite"/>
    </source>
</evidence>
<keyword evidence="2" id="KW-0812">Transmembrane</keyword>
<evidence type="ECO:0000313" key="3">
    <source>
        <dbReference type="EMBL" id="POY72838.1"/>
    </source>
</evidence>
<organism evidence="3 4">
    <name type="scientific">Rhodotorula taiwanensis</name>
    <dbReference type="NCBI Taxonomy" id="741276"/>
    <lineage>
        <taxon>Eukaryota</taxon>
        <taxon>Fungi</taxon>
        <taxon>Dikarya</taxon>
        <taxon>Basidiomycota</taxon>
        <taxon>Pucciniomycotina</taxon>
        <taxon>Microbotryomycetes</taxon>
        <taxon>Sporidiobolales</taxon>
        <taxon>Sporidiobolaceae</taxon>
        <taxon>Rhodotorula</taxon>
    </lineage>
</organism>
<gene>
    <name evidence="3" type="ORF">BMF94_4093</name>
</gene>
<evidence type="ECO:0000313" key="4">
    <source>
        <dbReference type="Proteomes" id="UP000237144"/>
    </source>
</evidence>
<reference evidence="3 4" key="1">
    <citation type="journal article" date="2018" name="Front. Microbiol.">
        <title>Prospects for Fungal Bioremediation of Acidic Radioactive Waste Sites: Characterization and Genome Sequence of Rhodotorula taiwanensis MD1149.</title>
        <authorList>
            <person name="Tkavc R."/>
            <person name="Matrosova V.Y."/>
            <person name="Grichenko O.E."/>
            <person name="Gostincar C."/>
            <person name="Volpe R.P."/>
            <person name="Klimenkova P."/>
            <person name="Gaidamakova E.K."/>
            <person name="Zhou C.E."/>
            <person name="Stewart B.J."/>
            <person name="Lyman M.G."/>
            <person name="Malfatti S.A."/>
            <person name="Rubinfeld B."/>
            <person name="Courtot M."/>
            <person name="Singh J."/>
            <person name="Dalgard C.L."/>
            <person name="Hamilton T."/>
            <person name="Frey K.G."/>
            <person name="Gunde-Cimerman N."/>
            <person name="Dugan L."/>
            <person name="Daly M.J."/>
        </authorList>
    </citation>
    <scope>NUCLEOTIDE SEQUENCE [LARGE SCALE GENOMIC DNA]</scope>
    <source>
        <strain evidence="3 4">MD1149</strain>
    </source>
</reference>
<feature type="transmembrane region" description="Helical" evidence="2">
    <location>
        <begin position="193"/>
        <end position="219"/>
    </location>
</feature>
<comment type="caution">
    <text evidence="3">The sequence shown here is derived from an EMBL/GenBank/DDBJ whole genome shotgun (WGS) entry which is preliminary data.</text>
</comment>
<proteinExistence type="predicted"/>
<accession>A0A2S5B7T8</accession>
<evidence type="ECO:0000256" key="2">
    <source>
        <dbReference type="SAM" id="Phobius"/>
    </source>
</evidence>
<keyword evidence="4" id="KW-1185">Reference proteome</keyword>
<sequence>MLVKRDRNNEPGSAEEEALLQQTEGIELTKQDVQEGYDTDLLDALPRGGDSSALTTSIPADSTTSSAFGSTSPAASSSLHLISSDTSHDPPVSDAVKLLPSEAAAALSPKRMPTKTVAPVIASPRNAAQVYAARARAAEFAGDVKRKDGTGPQAPRRLDDGAGGDDKDDAEIGTRWRNHSRRQFSLSQLERRVWIWLAIGVFACIAIGVGVGVGVGLGLKQGGSDDGEPGGKDRQAAPVRPTMMGGDAPMRVPPEVIVPVVPDVQPSAMSDDTSATPL</sequence>
<name>A0A2S5B7T8_9BASI</name>
<dbReference type="OrthoDB" id="10679478at2759"/>
<keyword evidence="2" id="KW-0472">Membrane</keyword>
<feature type="region of interest" description="Disordered" evidence="1">
    <location>
        <begin position="1"/>
        <end position="20"/>
    </location>
</feature>
<feature type="compositionally biased region" description="Polar residues" evidence="1">
    <location>
        <begin position="52"/>
        <end position="71"/>
    </location>
</feature>
<dbReference type="AlphaFoldDB" id="A0A2S5B7T8"/>
<protein>
    <submittedName>
        <fullName evidence="3">Uncharacterized protein</fullName>
    </submittedName>
</protein>
<feature type="region of interest" description="Disordered" evidence="1">
    <location>
        <begin position="221"/>
        <end position="253"/>
    </location>
</feature>